<keyword evidence="2" id="KW-0812">Transmembrane</keyword>
<evidence type="ECO:0000256" key="3">
    <source>
        <dbReference type="SAM" id="SignalP"/>
    </source>
</evidence>
<evidence type="ECO:0000313" key="5">
    <source>
        <dbReference type="Proteomes" id="UP000005408"/>
    </source>
</evidence>
<feature type="region of interest" description="Disordered" evidence="1">
    <location>
        <begin position="118"/>
        <end position="156"/>
    </location>
</feature>
<name>A0A8W8LV99_MAGGI</name>
<accession>A0A8W8LV99</accession>
<dbReference type="OMA" id="YYYSEIP"/>
<feature type="signal peptide" evidence="3">
    <location>
        <begin position="1"/>
        <end position="22"/>
    </location>
</feature>
<evidence type="ECO:0000256" key="1">
    <source>
        <dbReference type="SAM" id="MobiDB-lite"/>
    </source>
</evidence>
<dbReference type="EnsemblMetazoa" id="G29903.1">
    <property type="protein sequence ID" value="G29903.1:cds"/>
    <property type="gene ID" value="G29903"/>
</dbReference>
<feature type="transmembrane region" description="Helical" evidence="2">
    <location>
        <begin position="46"/>
        <end position="74"/>
    </location>
</feature>
<organism evidence="4 5">
    <name type="scientific">Magallana gigas</name>
    <name type="common">Pacific oyster</name>
    <name type="synonym">Crassostrea gigas</name>
    <dbReference type="NCBI Taxonomy" id="29159"/>
    <lineage>
        <taxon>Eukaryota</taxon>
        <taxon>Metazoa</taxon>
        <taxon>Spiralia</taxon>
        <taxon>Lophotrochozoa</taxon>
        <taxon>Mollusca</taxon>
        <taxon>Bivalvia</taxon>
        <taxon>Autobranchia</taxon>
        <taxon>Pteriomorphia</taxon>
        <taxon>Ostreida</taxon>
        <taxon>Ostreoidea</taxon>
        <taxon>Ostreidae</taxon>
        <taxon>Magallana</taxon>
    </lineage>
</organism>
<feature type="compositionally biased region" description="Pro residues" evidence="1">
    <location>
        <begin position="126"/>
        <end position="141"/>
    </location>
</feature>
<evidence type="ECO:0000256" key="2">
    <source>
        <dbReference type="SAM" id="Phobius"/>
    </source>
</evidence>
<keyword evidence="3" id="KW-0732">Signal</keyword>
<evidence type="ECO:0008006" key="6">
    <source>
        <dbReference type="Google" id="ProtNLM"/>
    </source>
</evidence>
<keyword evidence="5" id="KW-1185">Reference proteome</keyword>
<keyword evidence="2" id="KW-0472">Membrane</keyword>
<dbReference type="AlphaFoldDB" id="A0A8W8LV99"/>
<protein>
    <recommendedName>
        <fullName evidence="6">Cysteine and tyrosine-rich protein 1</fullName>
    </recommendedName>
</protein>
<proteinExistence type="predicted"/>
<sequence length="156" mass="17218">MAVHQFMLSCVLATIFPGAVWSGTYCYSYYYSYYCYYYYYSEIPVGTIIGAVVGGIIGLIFLCVIVAAVCIVCCKKKTTGIIIQPTGSSTMSSTMAYNTYPQYSQSWGVQPTAPPYPGYSYSHQQPYPPPPPESQMMPPPTYAESMVSGQPLRFSS</sequence>
<evidence type="ECO:0000313" key="4">
    <source>
        <dbReference type="EnsemblMetazoa" id="G29903.1:cds"/>
    </source>
</evidence>
<keyword evidence="2" id="KW-1133">Transmembrane helix</keyword>
<dbReference type="Proteomes" id="UP000005408">
    <property type="component" value="Unassembled WGS sequence"/>
</dbReference>
<feature type="chain" id="PRO_5036503545" description="Cysteine and tyrosine-rich protein 1" evidence="3">
    <location>
        <begin position="23"/>
        <end position="156"/>
    </location>
</feature>
<reference evidence="4" key="1">
    <citation type="submission" date="2022-08" db="UniProtKB">
        <authorList>
            <consortium name="EnsemblMetazoa"/>
        </authorList>
    </citation>
    <scope>IDENTIFICATION</scope>
    <source>
        <strain evidence="4">05x7-T-G4-1.051#20</strain>
    </source>
</reference>